<dbReference type="CDD" id="cd06587">
    <property type="entry name" value="VOC"/>
    <property type="match status" value="1"/>
</dbReference>
<dbReference type="Gene3D" id="3.10.180.10">
    <property type="entry name" value="2,3-Dihydroxybiphenyl 1,2-Dioxygenase, domain 1"/>
    <property type="match status" value="1"/>
</dbReference>
<dbReference type="Pfam" id="PF18029">
    <property type="entry name" value="Glyoxalase_6"/>
    <property type="match status" value="1"/>
</dbReference>
<evidence type="ECO:0000313" key="5">
    <source>
        <dbReference type="Proteomes" id="UP000326364"/>
    </source>
</evidence>
<dbReference type="InterPro" id="IPR052164">
    <property type="entry name" value="Anthracycline_SecMetBiosynth"/>
</dbReference>
<feature type="domain" description="VOC" evidence="1">
    <location>
        <begin position="5"/>
        <end position="124"/>
    </location>
</feature>
<protein>
    <submittedName>
        <fullName evidence="3">VOC family protein</fullName>
    </submittedName>
</protein>
<dbReference type="EMBL" id="VYQA01000004">
    <property type="protein sequence ID" value="KAA9031414.1"/>
    <property type="molecule type" value="Genomic_DNA"/>
</dbReference>
<dbReference type="RefSeq" id="WP_150425155.1">
    <property type="nucleotide sequence ID" value="NZ_VYQA01000004.1"/>
</dbReference>
<keyword evidence="5" id="KW-1185">Reference proteome</keyword>
<organism evidence="3 4">
    <name type="scientific">Sphingobium limneticum</name>
    <dbReference type="NCBI Taxonomy" id="1007511"/>
    <lineage>
        <taxon>Bacteria</taxon>
        <taxon>Pseudomonadati</taxon>
        <taxon>Pseudomonadota</taxon>
        <taxon>Alphaproteobacteria</taxon>
        <taxon>Sphingomonadales</taxon>
        <taxon>Sphingomonadaceae</taxon>
        <taxon>Sphingobium</taxon>
    </lineage>
</organism>
<accession>A0A5J5I4L5</accession>
<dbReference type="InterPro" id="IPR037523">
    <property type="entry name" value="VOC_core"/>
</dbReference>
<gene>
    <name evidence="3" type="ORF">F4U95_07260</name>
    <name evidence="2" type="ORF">F4U96_07310</name>
</gene>
<dbReference type="Proteomes" id="UP000326364">
    <property type="component" value="Unassembled WGS sequence"/>
</dbReference>
<evidence type="ECO:0000313" key="4">
    <source>
        <dbReference type="Proteomes" id="UP000325933"/>
    </source>
</evidence>
<reference evidence="4 5" key="1">
    <citation type="submission" date="2019-09" db="EMBL/GenBank/DDBJ databases">
        <authorList>
            <person name="Feng G."/>
        </authorList>
    </citation>
    <scope>NUCLEOTIDE SEQUENCE [LARGE SCALE GENOMIC DNA]</scope>
    <source>
        <strain evidence="3 4">KACC 19283</strain>
        <strain evidence="2 5">KACC 19284</strain>
    </source>
</reference>
<dbReference type="EMBL" id="VYQB01000004">
    <property type="protein sequence ID" value="KAA9018841.1"/>
    <property type="molecule type" value="Genomic_DNA"/>
</dbReference>
<sequence>MPVLGMGGLFFRARDPDALAAWYRTHLNVGGGCVVDPADPPNEWIWQPQGGPMVFAPFKADSDYFAADKAFMLNFRVSDLDSLLAHLRCAGVEIITKPEWDDPVLGRFARIHDPEGNAIELWEQPDHRHPTQGTPS</sequence>
<dbReference type="AlphaFoldDB" id="A0A5J5I4L5"/>
<evidence type="ECO:0000313" key="3">
    <source>
        <dbReference type="EMBL" id="KAA9031414.1"/>
    </source>
</evidence>
<dbReference type="InterPro" id="IPR029068">
    <property type="entry name" value="Glyas_Bleomycin-R_OHBP_Dase"/>
</dbReference>
<evidence type="ECO:0000313" key="2">
    <source>
        <dbReference type="EMBL" id="KAA9018841.1"/>
    </source>
</evidence>
<evidence type="ECO:0000259" key="1">
    <source>
        <dbReference type="PROSITE" id="PS51819"/>
    </source>
</evidence>
<dbReference type="PANTHER" id="PTHR33993:SF5">
    <property type="entry name" value="GLYOXALASE"/>
    <property type="match status" value="1"/>
</dbReference>
<dbReference type="Proteomes" id="UP000325933">
    <property type="component" value="Unassembled WGS sequence"/>
</dbReference>
<comment type="caution">
    <text evidence="3">The sequence shown here is derived from an EMBL/GenBank/DDBJ whole genome shotgun (WGS) entry which is preliminary data.</text>
</comment>
<proteinExistence type="predicted"/>
<dbReference type="PANTHER" id="PTHR33993">
    <property type="entry name" value="GLYOXALASE-RELATED"/>
    <property type="match status" value="1"/>
</dbReference>
<name>A0A5J5I4L5_9SPHN</name>
<dbReference type="SUPFAM" id="SSF54593">
    <property type="entry name" value="Glyoxalase/Bleomycin resistance protein/Dihydroxybiphenyl dioxygenase"/>
    <property type="match status" value="1"/>
</dbReference>
<dbReference type="InterPro" id="IPR041581">
    <property type="entry name" value="Glyoxalase_6"/>
</dbReference>
<dbReference type="PROSITE" id="PS51819">
    <property type="entry name" value="VOC"/>
    <property type="match status" value="1"/>
</dbReference>